<name>K4AN68_SETIT</name>
<dbReference type="EnsemblPlants" id="KQK89285">
    <property type="protein sequence ID" value="KQK89285"/>
    <property type="gene ID" value="SETIT_040365mg"/>
</dbReference>
<dbReference type="AlphaFoldDB" id="K4AN68"/>
<proteinExistence type="predicted"/>
<dbReference type="Gramene" id="KQK89285">
    <property type="protein sequence ID" value="KQK89285"/>
    <property type="gene ID" value="SETIT_040365mg"/>
</dbReference>
<dbReference type="InParanoid" id="K4AN68"/>
<accession>K4AN68</accession>
<organism evidence="1 2">
    <name type="scientific">Setaria italica</name>
    <name type="common">Foxtail millet</name>
    <name type="synonym">Panicum italicum</name>
    <dbReference type="NCBI Taxonomy" id="4555"/>
    <lineage>
        <taxon>Eukaryota</taxon>
        <taxon>Viridiplantae</taxon>
        <taxon>Streptophyta</taxon>
        <taxon>Embryophyta</taxon>
        <taxon>Tracheophyta</taxon>
        <taxon>Spermatophyta</taxon>
        <taxon>Magnoliopsida</taxon>
        <taxon>Liliopsida</taxon>
        <taxon>Poales</taxon>
        <taxon>Poaceae</taxon>
        <taxon>PACMAD clade</taxon>
        <taxon>Panicoideae</taxon>
        <taxon>Panicodae</taxon>
        <taxon>Paniceae</taxon>
        <taxon>Cenchrinae</taxon>
        <taxon>Setaria</taxon>
    </lineage>
</organism>
<dbReference type="EMBL" id="AGNK02005653">
    <property type="status" value="NOT_ANNOTATED_CDS"/>
    <property type="molecule type" value="Genomic_DNA"/>
</dbReference>
<protein>
    <submittedName>
        <fullName evidence="1">Uncharacterized protein</fullName>
    </submittedName>
</protein>
<reference evidence="2" key="1">
    <citation type="journal article" date="2012" name="Nat. Biotechnol.">
        <title>Reference genome sequence of the model plant Setaria.</title>
        <authorList>
            <person name="Bennetzen J.L."/>
            <person name="Schmutz J."/>
            <person name="Wang H."/>
            <person name="Percifield R."/>
            <person name="Hawkins J."/>
            <person name="Pontaroli A.C."/>
            <person name="Estep M."/>
            <person name="Feng L."/>
            <person name="Vaughn J.N."/>
            <person name="Grimwood J."/>
            <person name="Jenkins J."/>
            <person name="Barry K."/>
            <person name="Lindquist E."/>
            <person name="Hellsten U."/>
            <person name="Deshpande S."/>
            <person name="Wang X."/>
            <person name="Wu X."/>
            <person name="Mitros T."/>
            <person name="Triplett J."/>
            <person name="Yang X."/>
            <person name="Ye C.Y."/>
            <person name="Mauro-Herrera M."/>
            <person name="Wang L."/>
            <person name="Li P."/>
            <person name="Sharma M."/>
            <person name="Sharma R."/>
            <person name="Ronald P.C."/>
            <person name="Panaud O."/>
            <person name="Kellogg E.A."/>
            <person name="Brutnell T.P."/>
            <person name="Doust A.N."/>
            <person name="Tuskan G.A."/>
            <person name="Rokhsar D."/>
            <person name="Devos K.M."/>
        </authorList>
    </citation>
    <scope>NUCLEOTIDE SEQUENCE [LARGE SCALE GENOMIC DNA]</scope>
    <source>
        <strain evidence="2">cv. Yugu1</strain>
    </source>
</reference>
<dbReference type="Proteomes" id="UP000004995">
    <property type="component" value="Unassembled WGS sequence"/>
</dbReference>
<dbReference type="HOGENOM" id="CLU_3352015_0_0_1"/>
<sequence>MFILIYLQSSCRFSKTWDLRQRSACRTKTGCNSIAGR</sequence>
<reference evidence="1" key="2">
    <citation type="submission" date="2018-08" db="UniProtKB">
        <authorList>
            <consortium name="EnsemblPlants"/>
        </authorList>
    </citation>
    <scope>IDENTIFICATION</scope>
    <source>
        <strain evidence="1">Yugu1</strain>
    </source>
</reference>
<evidence type="ECO:0000313" key="2">
    <source>
        <dbReference type="Proteomes" id="UP000004995"/>
    </source>
</evidence>
<keyword evidence="2" id="KW-1185">Reference proteome</keyword>
<evidence type="ECO:0000313" key="1">
    <source>
        <dbReference type="EnsemblPlants" id="KQK89285"/>
    </source>
</evidence>